<evidence type="ECO:0000313" key="2">
    <source>
        <dbReference type="EMBL" id="MPN40426.1"/>
    </source>
</evidence>
<dbReference type="EMBL" id="VSSQ01096831">
    <property type="protein sequence ID" value="MPN40426.1"/>
    <property type="molecule type" value="Genomic_DNA"/>
</dbReference>
<organism evidence="2">
    <name type="scientific">bioreactor metagenome</name>
    <dbReference type="NCBI Taxonomy" id="1076179"/>
    <lineage>
        <taxon>unclassified sequences</taxon>
        <taxon>metagenomes</taxon>
        <taxon>ecological metagenomes</taxon>
    </lineage>
</organism>
<evidence type="ECO:0000256" key="1">
    <source>
        <dbReference type="SAM" id="Phobius"/>
    </source>
</evidence>
<keyword evidence="1" id="KW-0812">Transmembrane</keyword>
<dbReference type="Pfam" id="PF09512">
    <property type="entry name" value="ThiW"/>
    <property type="match status" value="1"/>
</dbReference>
<feature type="transmembrane region" description="Helical" evidence="1">
    <location>
        <begin position="68"/>
        <end position="88"/>
    </location>
</feature>
<reference evidence="2" key="1">
    <citation type="submission" date="2019-08" db="EMBL/GenBank/DDBJ databases">
        <authorList>
            <person name="Kucharzyk K."/>
            <person name="Murdoch R.W."/>
            <person name="Higgins S."/>
            <person name="Loffler F."/>
        </authorList>
    </citation>
    <scope>NUCLEOTIDE SEQUENCE</scope>
</reference>
<dbReference type="AlphaFoldDB" id="A0A645HPB9"/>
<keyword evidence="1" id="KW-0472">Membrane</keyword>
<protein>
    <recommendedName>
        <fullName evidence="3">Thiamine-precursor transporter protein ThiW</fullName>
    </recommendedName>
</protein>
<dbReference type="InterPro" id="IPR012652">
    <property type="entry name" value="ThiW"/>
</dbReference>
<feature type="transmembrane region" description="Helical" evidence="1">
    <location>
        <begin position="129"/>
        <end position="153"/>
    </location>
</feature>
<proteinExistence type="predicted"/>
<feature type="transmembrane region" description="Helical" evidence="1">
    <location>
        <begin position="39"/>
        <end position="62"/>
    </location>
</feature>
<comment type="caution">
    <text evidence="2">The sequence shown here is derived from an EMBL/GenBank/DDBJ whole genome shotgun (WGS) entry which is preliminary data.</text>
</comment>
<gene>
    <name evidence="2" type="ORF">SDC9_187963</name>
</gene>
<accession>A0A645HPB9</accession>
<evidence type="ECO:0008006" key="3">
    <source>
        <dbReference type="Google" id="ProtNLM"/>
    </source>
</evidence>
<feature type="transmembrane region" description="Helical" evidence="1">
    <location>
        <begin position="95"/>
        <end position="117"/>
    </location>
</feature>
<name>A0A645HPB9_9ZZZZ</name>
<feature type="transmembrane region" description="Helical" evidence="1">
    <location>
        <begin position="6"/>
        <end position="27"/>
    </location>
</feature>
<dbReference type="Gene3D" id="1.10.1760.20">
    <property type="match status" value="1"/>
</dbReference>
<dbReference type="PIRSF" id="PIRSF024534">
    <property type="entry name" value="ThiW"/>
    <property type="match status" value="1"/>
</dbReference>
<keyword evidence="1" id="KW-1133">Transmembrane helix</keyword>
<sequence>MGTKKLTFSALLIAMGVLLSNLIYIPIGASRCFPIQHLINVLSAVMFNSYIGVGIAFCISVIRNILGTGSIMAFPGSMIGAFLAALFYKRGKKIIHAFLGEVIGTGVIGALVCYPISKLVLGKDVAALFYVIPFSISSLGGALIAYVVLTIILKRNIINMVYKQ</sequence>
<dbReference type="NCBIfam" id="TIGR02359">
    <property type="entry name" value="thiW"/>
    <property type="match status" value="1"/>
</dbReference>